<reference evidence="1 2" key="1">
    <citation type="submission" date="2019-07" db="EMBL/GenBank/DDBJ databases">
        <authorList>
            <person name="Kim J."/>
        </authorList>
    </citation>
    <scope>NUCLEOTIDE SEQUENCE [LARGE SCALE GENOMIC DNA]</scope>
    <source>
        <strain evidence="2">dk17</strain>
    </source>
</reference>
<organism evidence="1 2">
    <name type="scientific">Mucilaginibacter pallidiroseus</name>
    <dbReference type="NCBI Taxonomy" id="2599295"/>
    <lineage>
        <taxon>Bacteria</taxon>
        <taxon>Pseudomonadati</taxon>
        <taxon>Bacteroidota</taxon>
        <taxon>Sphingobacteriia</taxon>
        <taxon>Sphingobacteriales</taxon>
        <taxon>Sphingobacteriaceae</taxon>
        <taxon>Mucilaginibacter</taxon>
    </lineage>
</organism>
<gene>
    <name evidence="1" type="ORF">FPZ43_11655</name>
</gene>
<dbReference type="Proteomes" id="UP000320042">
    <property type="component" value="Unassembled WGS sequence"/>
</dbReference>
<sequence>MQAKILVLCKHDGIRETILRLLGNNADWQGIGTNNLFEAKQMLGSDNFDIALLGNGFTEAEESEVTEFVNQHSPGTKTVYHYGGGSGLLSAEIYQALA</sequence>
<evidence type="ECO:0008006" key="3">
    <source>
        <dbReference type="Google" id="ProtNLM"/>
    </source>
</evidence>
<evidence type="ECO:0000313" key="2">
    <source>
        <dbReference type="Proteomes" id="UP000320042"/>
    </source>
</evidence>
<dbReference type="AlphaFoldDB" id="A0A563UC50"/>
<evidence type="ECO:0000313" key="1">
    <source>
        <dbReference type="EMBL" id="TWR28914.1"/>
    </source>
</evidence>
<protein>
    <recommendedName>
        <fullName evidence="3">Response regulatory domain-containing protein</fullName>
    </recommendedName>
</protein>
<dbReference type="EMBL" id="VOEJ01000005">
    <property type="protein sequence ID" value="TWR28914.1"/>
    <property type="molecule type" value="Genomic_DNA"/>
</dbReference>
<proteinExistence type="predicted"/>
<dbReference type="RefSeq" id="WP_146382100.1">
    <property type="nucleotide sequence ID" value="NZ_VOEJ01000005.1"/>
</dbReference>
<comment type="caution">
    <text evidence="1">The sequence shown here is derived from an EMBL/GenBank/DDBJ whole genome shotgun (WGS) entry which is preliminary data.</text>
</comment>
<dbReference type="OrthoDB" id="677818at2"/>
<keyword evidence="2" id="KW-1185">Reference proteome</keyword>
<accession>A0A563UC50</accession>
<name>A0A563UC50_9SPHI</name>